<gene>
    <name evidence="1" type="ORF">B0T26DRAFT_677724</name>
</gene>
<protein>
    <submittedName>
        <fullName evidence="1">Uncharacterized protein</fullName>
    </submittedName>
</protein>
<comment type="caution">
    <text evidence="1">The sequence shown here is derived from an EMBL/GenBank/DDBJ whole genome shotgun (WGS) entry which is preliminary data.</text>
</comment>
<dbReference type="RefSeq" id="XP_060294703.1">
    <property type="nucleotide sequence ID" value="XM_060440138.1"/>
</dbReference>
<dbReference type="GeneID" id="85323408"/>
<name>A0AA40ACQ3_9PEZI</name>
<dbReference type="EMBL" id="JAUIRO010000005">
    <property type="protein sequence ID" value="KAK0713380.1"/>
    <property type="molecule type" value="Genomic_DNA"/>
</dbReference>
<evidence type="ECO:0000313" key="2">
    <source>
        <dbReference type="Proteomes" id="UP001172101"/>
    </source>
</evidence>
<reference evidence="1" key="1">
    <citation type="submission" date="2023-06" db="EMBL/GenBank/DDBJ databases">
        <title>Genome-scale phylogeny and comparative genomics of the fungal order Sordariales.</title>
        <authorList>
            <consortium name="Lawrence Berkeley National Laboratory"/>
            <person name="Hensen N."/>
            <person name="Bonometti L."/>
            <person name="Westerberg I."/>
            <person name="Brannstrom I.O."/>
            <person name="Guillou S."/>
            <person name="Cros-Aarteil S."/>
            <person name="Calhoun S."/>
            <person name="Haridas S."/>
            <person name="Kuo A."/>
            <person name="Mondo S."/>
            <person name="Pangilinan J."/>
            <person name="Riley R."/>
            <person name="LaButti K."/>
            <person name="Andreopoulos B."/>
            <person name="Lipzen A."/>
            <person name="Chen C."/>
            <person name="Yanf M."/>
            <person name="Daum C."/>
            <person name="Ng V."/>
            <person name="Clum A."/>
            <person name="Steindorff A."/>
            <person name="Ohm R."/>
            <person name="Martin F."/>
            <person name="Silar P."/>
            <person name="Natvig D."/>
            <person name="Lalanne C."/>
            <person name="Gautier V."/>
            <person name="Ament-velasquez S.L."/>
            <person name="Kruys A."/>
            <person name="Hutchinson M.I."/>
            <person name="Powell A.J."/>
            <person name="Barry K."/>
            <person name="Miller A.N."/>
            <person name="Grigoriev I.V."/>
            <person name="Debuchy R."/>
            <person name="Gladieux P."/>
            <person name="Thoren M.H."/>
            <person name="Johannesson H."/>
        </authorList>
    </citation>
    <scope>NUCLEOTIDE SEQUENCE</scope>
    <source>
        <strain evidence="1">SMH2392-1A</strain>
    </source>
</reference>
<dbReference type="Proteomes" id="UP001172101">
    <property type="component" value="Unassembled WGS sequence"/>
</dbReference>
<accession>A0AA40ACQ3</accession>
<dbReference type="AlphaFoldDB" id="A0AA40ACQ3"/>
<proteinExistence type="predicted"/>
<evidence type="ECO:0000313" key="1">
    <source>
        <dbReference type="EMBL" id="KAK0713380.1"/>
    </source>
</evidence>
<sequence>MSMEEPMYLTKNHLECCERGSVHEACDMPRVPIIFTYPVSCLRCKERWVLKQSEKVLSSRCFNRLLMNLFATEPVVQATWEAELLSLIPVKAGSAPYLVPRTQTLNYRAFTAIFRMLARRVPEVRKAETFLAVTDMQDERTVDDALKWEYGYYKAFLRRMTLF</sequence>
<keyword evidence="2" id="KW-1185">Reference proteome</keyword>
<organism evidence="1 2">
    <name type="scientific">Lasiosphaeria miniovina</name>
    <dbReference type="NCBI Taxonomy" id="1954250"/>
    <lineage>
        <taxon>Eukaryota</taxon>
        <taxon>Fungi</taxon>
        <taxon>Dikarya</taxon>
        <taxon>Ascomycota</taxon>
        <taxon>Pezizomycotina</taxon>
        <taxon>Sordariomycetes</taxon>
        <taxon>Sordariomycetidae</taxon>
        <taxon>Sordariales</taxon>
        <taxon>Lasiosphaeriaceae</taxon>
        <taxon>Lasiosphaeria</taxon>
    </lineage>
</organism>